<feature type="chain" id="PRO_5005549292" evidence="1">
    <location>
        <begin position="28"/>
        <end position="761"/>
    </location>
</feature>
<comment type="caution">
    <text evidence="2">The sequence shown here is derived from an EMBL/GenBank/DDBJ whole genome shotgun (WGS) entry which is preliminary data.</text>
</comment>
<keyword evidence="3" id="KW-1185">Reference proteome</keyword>
<proteinExistence type="predicted"/>
<reference evidence="3" key="1">
    <citation type="submission" date="2014-03" db="EMBL/GenBank/DDBJ databases">
        <title>The Genome Sequence of Puccinia striiformis f. sp. tritici PST-78.</title>
        <authorList>
            <consortium name="The Broad Institute Genome Sequencing Platform"/>
            <person name="Cuomo C."/>
            <person name="Hulbert S."/>
            <person name="Chen X."/>
            <person name="Walker B."/>
            <person name="Young S.K."/>
            <person name="Zeng Q."/>
            <person name="Gargeya S."/>
            <person name="Fitzgerald M."/>
            <person name="Haas B."/>
            <person name="Abouelleil A."/>
            <person name="Alvarado L."/>
            <person name="Arachchi H.M."/>
            <person name="Berlin A.M."/>
            <person name="Chapman S.B."/>
            <person name="Goldberg J."/>
            <person name="Griggs A."/>
            <person name="Gujja S."/>
            <person name="Hansen M."/>
            <person name="Howarth C."/>
            <person name="Imamovic A."/>
            <person name="Larimer J."/>
            <person name="McCowan C."/>
            <person name="Montmayeur A."/>
            <person name="Murphy C."/>
            <person name="Neiman D."/>
            <person name="Pearson M."/>
            <person name="Priest M."/>
            <person name="Roberts A."/>
            <person name="Saif S."/>
            <person name="Shea T."/>
            <person name="Sisk P."/>
            <person name="Sykes S."/>
            <person name="Wortman J."/>
            <person name="Nusbaum C."/>
            <person name="Birren B."/>
        </authorList>
    </citation>
    <scope>NUCLEOTIDE SEQUENCE [LARGE SCALE GENOMIC DNA]</scope>
    <source>
        <strain evidence="3">race PST-78</strain>
    </source>
</reference>
<gene>
    <name evidence="2" type="ORF">PSTG_13500</name>
</gene>
<dbReference type="EMBL" id="AJIL01000145">
    <property type="protein sequence ID" value="KNE93111.1"/>
    <property type="molecule type" value="Genomic_DNA"/>
</dbReference>
<dbReference type="AlphaFoldDB" id="A0A0L0V1P6"/>
<evidence type="ECO:0000313" key="2">
    <source>
        <dbReference type="EMBL" id="KNE93111.1"/>
    </source>
</evidence>
<accession>A0A0L0V1P6</accession>
<name>A0A0L0V1P6_9BASI</name>
<sequence>MNTTMSISLQYLHVVVLVLCCSQPAQSMHFPSSSHPANPVNSIPDLNVPFSMDEAPSPLHQQISQVKQTAALSIGPIFPGKDSETSTSSFKLMAFRDEEGPRNVEVDDKKNKEQGHIKIEKENQNQNHLQDPGNVPAYIEQNPDYQQEEMRMSQSALVQSSIGGFQSSYPRRPVPKKNQIYISPKERIANMIKDLEVLRKMIPKLDIKVVMSEHLHKDSQETYGRLLEGCEELEHIFGDLSRHFEFEYKRLSEEQSRVSIPTITGKRKRPSQNLKTDGIKLADILHQESGAFRFFGDSKDVETTEEKIDTSENNFLSDVVHRLNSLLHRIGPFNINEELDFQSGINHTTLLIQSPILQILNSMQKHNLIIQEDLDSFFKVEKTMEIIALNLFSDCLSEYMPYTYQPRDYIFDGGMNNPKYKELMAVIKAKQKRELNYLFLKTKFMNLDSIIDDLEKKTKGASKNDKQAYIEIQAIKWVKRNVKNLRDLIFGESQLFKNLEDYFMRKSHYSNQENTDILIQSSEFQELRRKLYHMWHISFEILNSDPSEAGKLAAKNSFLMVDFVVQTYGKELIPQIFYGFGPAKHPNQLESMFQSSKLLKDLYKYKIDLQSLFPSGDNPLPEIDEIKLISNEQKKLEILKTLLHDAFGNGIHNAHYFNDDYTFNNHHAFQIDINHLIDENWKEVMAEYFGNVLDDQHYRLDQLTMHKLEYIRKTQDYSPYGSDWLEKLKLILGDKEFTHKLDNFNAYKNSKYEWYSYSDFF</sequence>
<keyword evidence="1" id="KW-0732">Signal</keyword>
<dbReference type="Proteomes" id="UP000054564">
    <property type="component" value="Unassembled WGS sequence"/>
</dbReference>
<feature type="signal peptide" evidence="1">
    <location>
        <begin position="1"/>
        <end position="27"/>
    </location>
</feature>
<evidence type="ECO:0000313" key="3">
    <source>
        <dbReference type="Proteomes" id="UP000054564"/>
    </source>
</evidence>
<evidence type="ECO:0000256" key="1">
    <source>
        <dbReference type="SAM" id="SignalP"/>
    </source>
</evidence>
<protein>
    <submittedName>
        <fullName evidence="2">Uncharacterized protein</fullName>
    </submittedName>
</protein>
<organism evidence="2 3">
    <name type="scientific">Puccinia striiformis f. sp. tritici PST-78</name>
    <dbReference type="NCBI Taxonomy" id="1165861"/>
    <lineage>
        <taxon>Eukaryota</taxon>
        <taxon>Fungi</taxon>
        <taxon>Dikarya</taxon>
        <taxon>Basidiomycota</taxon>
        <taxon>Pucciniomycotina</taxon>
        <taxon>Pucciniomycetes</taxon>
        <taxon>Pucciniales</taxon>
        <taxon>Pucciniaceae</taxon>
        <taxon>Puccinia</taxon>
    </lineage>
</organism>